<sequence>MPPPSTFTVPNEGCATTVWVTPSFLPFAQDDRNAVHRVGKEYRDEPRGIPADGKLRLQEDSPKQSWETDILSQTVRTALTILEMRWRNGDQVTSDDVLIALNSFDEPDGRGNGEDDALSQLATSNIGNDATNKRGVDIWEFLVIEDA</sequence>
<dbReference type="AlphaFoldDB" id="A0AAD7HXJ2"/>
<reference evidence="2" key="1">
    <citation type="submission" date="2023-03" db="EMBL/GenBank/DDBJ databases">
        <title>Massive genome expansion in bonnet fungi (Mycena s.s.) driven by repeated elements and novel gene families across ecological guilds.</title>
        <authorList>
            <consortium name="Lawrence Berkeley National Laboratory"/>
            <person name="Harder C.B."/>
            <person name="Miyauchi S."/>
            <person name="Viragh M."/>
            <person name="Kuo A."/>
            <person name="Thoen E."/>
            <person name="Andreopoulos B."/>
            <person name="Lu D."/>
            <person name="Skrede I."/>
            <person name="Drula E."/>
            <person name="Henrissat B."/>
            <person name="Morin E."/>
            <person name="Kohler A."/>
            <person name="Barry K."/>
            <person name="LaButti K."/>
            <person name="Morin E."/>
            <person name="Salamov A."/>
            <person name="Lipzen A."/>
            <person name="Mereny Z."/>
            <person name="Hegedus B."/>
            <person name="Baldrian P."/>
            <person name="Stursova M."/>
            <person name="Weitz H."/>
            <person name="Taylor A."/>
            <person name="Grigoriev I.V."/>
            <person name="Nagy L.G."/>
            <person name="Martin F."/>
            <person name="Kauserud H."/>
        </authorList>
    </citation>
    <scope>NUCLEOTIDE SEQUENCE</scope>
    <source>
        <strain evidence="2">CBHHK182m</strain>
    </source>
</reference>
<gene>
    <name evidence="2" type="ORF">B0H16DRAFT_1469526</name>
</gene>
<accession>A0AAD7HXJ2</accession>
<evidence type="ECO:0000256" key="1">
    <source>
        <dbReference type="SAM" id="MobiDB-lite"/>
    </source>
</evidence>
<evidence type="ECO:0000313" key="2">
    <source>
        <dbReference type="EMBL" id="KAJ7730551.1"/>
    </source>
</evidence>
<organism evidence="2 3">
    <name type="scientific">Mycena metata</name>
    <dbReference type="NCBI Taxonomy" id="1033252"/>
    <lineage>
        <taxon>Eukaryota</taxon>
        <taxon>Fungi</taxon>
        <taxon>Dikarya</taxon>
        <taxon>Basidiomycota</taxon>
        <taxon>Agaricomycotina</taxon>
        <taxon>Agaricomycetes</taxon>
        <taxon>Agaricomycetidae</taxon>
        <taxon>Agaricales</taxon>
        <taxon>Marasmiineae</taxon>
        <taxon>Mycenaceae</taxon>
        <taxon>Mycena</taxon>
    </lineage>
</organism>
<comment type="caution">
    <text evidence="2">The sequence shown here is derived from an EMBL/GenBank/DDBJ whole genome shotgun (WGS) entry which is preliminary data.</text>
</comment>
<evidence type="ECO:0000313" key="3">
    <source>
        <dbReference type="Proteomes" id="UP001215598"/>
    </source>
</evidence>
<dbReference type="EMBL" id="JARKIB010000158">
    <property type="protein sequence ID" value="KAJ7730551.1"/>
    <property type="molecule type" value="Genomic_DNA"/>
</dbReference>
<proteinExistence type="predicted"/>
<keyword evidence="3" id="KW-1185">Reference proteome</keyword>
<feature type="region of interest" description="Disordered" evidence="1">
    <location>
        <begin position="41"/>
        <end position="62"/>
    </location>
</feature>
<name>A0AAD7HXJ2_9AGAR</name>
<protein>
    <submittedName>
        <fullName evidence="2">Uncharacterized protein</fullName>
    </submittedName>
</protein>
<dbReference type="Proteomes" id="UP001215598">
    <property type="component" value="Unassembled WGS sequence"/>
</dbReference>